<evidence type="ECO:0000256" key="4">
    <source>
        <dbReference type="ARBA" id="ARBA00023136"/>
    </source>
</evidence>
<evidence type="ECO:0000256" key="1">
    <source>
        <dbReference type="ARBA" id="ARBA00004141"/>
    </source>
</evidence>
<organism evidence="6 8">
    <name type="scientific">Gigaspora rosea</name>
    <dbReference type="NCBI Taxonomy" id="44941"/>
    <lineage>
        <taxon>Eukaryota</taxon>
        <taxon>Fungi</taxon>
        <taxon>Fungi incertae sedis</taxon>
        <taxon>Mucoromycota</taxon>
        <taxon>Glomeromycotina</taxon>
        <taxon>Glomeromycetes</taxon>
        <taxon>Diversisporales</taxon>
        <taxon>Gigasporaceae</taxon>
        <taxon>Gigaspora</taxon>
    </lineage>
</organism>
<keyword evidence="8" id="KW-1185">Reference proteome</keyword>
<dbReference type="EMBL" id="QKWP01003644">
    <property type="protein sequence ID" value="RIB00772.1"/>
    <property type="molecule type" value="Genomic_DNA"/>
</dbReference>
<gene>
    <name evidence="6" type="ORF">C2G38_2026095</name>
    <name evidence="7" type="ORF">C2G38_2251269</name>
</gene>
<evidence type="ECO:0000313" key="6">
    <source>
        <dbReference type="EMBL" id="RIB00772.1"/>
    </source>
</evidence>
<protein>
    <submittedName>
        <fullName evidence="6">Etoposide-induced protein 2.4-domain-containing protein</fullName>
    </submittedName>
</protein>
<feature type="transmembrane region" description="Helical" evidence="5">
    <location>
        <begin position="155"/>
        <end position="178"/>
    </location>
</feature>
<accession>A0A397TRH8</accession>
<reference evidence="6 8" key="1">
    <citation type="submission" date="2018-06" db="EMBL/GenBank/DDBJ databases">
        <title>Comparative genomics reveals the genomic features of Rhizophagus irregularis, R. cerebriforme, R. diaphanum and Gigaspora rosea, and their symbiotic lifestyle signature.</title>
        <authorList>
            <person name="Morin E."/>
            <person name="San Clemente H."/>
            <person name="Chen E.C.H."/>
            <person name="De La Providencia I."/>
            <person name="Hainaut M."/>
            <person name="Kuo A."/>
            <person name="Kohler A."/>
            <person name="Murat C."/>
            <person name="Tang N."/>
            <person name="Roy S."/>
            <person name="Loubradou J."/>
            <person name="Henrissat B."/>
            <person name="Grigoriev I.V."/>
            <person name="Corradi N."/>
            <person name="Roux C."/>
            <person name="Martin F.M."/>
        </authorList>
    </citation>
    <scope>NUCLEOTIDE SEQUENCE [LARGE SCALE GENOMIC DNA]</scope>
    <source>
        <strain evidence="6 8">DAOM 194757</strain>
    </source>
</reference>
<dbReference type="Pfam" id="PF07264">
    <property type="entry name" value="EI24"/>
    <property type="match status" value="1"/>
</dbReference>
<comment type="caution">
    <text evidence="6">The sequence shown here is derived from an EMBL/GenBank/DDBJ whole genome shotgun (WGS) entry which is preliminary data.</text>
</comment>
<dbReference type="EMBL" id="QKWP01001347">
    <property type="protein sequence ID" value="RIB09631.1"/>
    <property type="molecule type" value="Genomic_DNA"/>
</dbReference>
<dbReference type="PANTHER" id="PTHR21389:SF0">
    <property type="entry name" value="ETOPOSIDE-INDUCED PROTEIN 2.4 HOMOLOG"/>
    <property type="match status" value="1"/>
</dbReference>
<feature type="transmembrane region" description="Helical" evidence="5">
    <location>
        <begin position="184"/>
        <end position="207"/>
    </location>
</feature>
<feature type="transmembrane region" description="Helical" evidence="5">
    <location>
        <begin position="228"/>
        <end position="246"/>
    </location>
</feature>
<dbReference type="InterPro" id="IPR059112">
    <property type="entry name" value="CysZ/EI24"/>
</dbReference>
<dbReference type="STRING" id="44941.A0A397TRH8"/>
<keyword evidence="2 5" id="KW-0812">Transmembrane</keyword>
<evidence type="ECO:0000256" key="3">
    <source>
        <dbReference type="ARBA" id="ARBA00022989"/>
    </source>
</evidence>
<feature type="transmembrane region" description="Helical" evidence="5">
    <location>
        <begin position="252"/>
        <end position="270"/>
    </location>
</feature>
<dbReference type="AlphaFoldDB" id="A0A397TRH8"/>
<proteinExistence type="predicted"/>
<comment type="subcellular location">
    <subcellularLocation>
        <location evidence="1">Membrane</location>
        <topology evidence="1">Multi-pass membrane protein</topology>
    </subcellularLocation>
</comment>
<dbReference type="OrthoDB" id="266518at2759"/>
<dbReference type="PANTHER" id="PTHR21389">
    <property type="entry name" value="P53 INDUCED PROTEIN"/>
    <property type="match status" value="1"/>
</dbReference>
<evidence type="ECO:0000313" key="7">
    <source>
        <dbReference type="EMBL" id="RIB09631.1"/>
    </source>
</evidence>
<dbReference type="GO" id="GO:0005783">
    <property type="term" value="C:endoplasmic reticulum"/>
    <property type="evidence" value="ECO:0007669"/>
    <property type="project" value="TreeGrafter"/>
</dbReference>
<name>A0A397TRH8_9GLOM</name>
<evidence type="ECO:0000313" key="8">
    <source>
        <dbReference type="Proteomes" id="UP000266673"/>
    </source>
</evidence>
<sequence length="325" mass="38040">MESLSFTETLKLCLEYFWCGFTDAFAWPSGLITIYGSETIKNRTLRCFLLNGVIFLGSILFFNHITLPTLHFFLGKSFFALNYREDENNNGDVSDIQYSPLITKILDTIVALTYQLLWVYPIFVLSFVLNAIWYQEIADKAFRMHCGQPINSRRTYPSILNVIAGEIYRALLFMNYLIVATLVYVIPVIGPIVSFMYFCWIYAYYSFEYKWINQGWSLERRIGYFEERWSYFAGFGFLFTVITFFVDQFLSAGVFALFFPLYIIMAINAHPMPRNDESARFSSLIPYRLPVFWVANKLNNRIIGGLHKGQRRLSFNKIKSQEKVQ</sequence>
<keyword evidence="4 5" id="KW-0472">Membrane</keyword>
<dbReference type="GO" id="GO:0016020">
    <property type="term" value="C:membrane"/>
    <property type="evidence" value="ECO:0007669"/>
    <property type="project" value="UniProtKB-SubCell"/>
</dbReference>
<feature type="transmembrane region" description="Helical" evidence="5">
    <location>
        <begin position="48"/>
        <end position="74"/>
    </location>
</feature>
<dbReference type="Proteomes" id="UP000266673">
    <property type="component" value="Unassembled WGS sequence"/>
</dbReference>
<keyword evidence="3 5" id="KW-1133">Transmembrane helix</keyword>
<feature type="transmembrane region" description="Helical" evidence="5">
    <location>
        <begin position="116"/>
        <end position="134"/>
    </location>
</feature>
<dbReference type="GO" id="GO:0016236">
    <property type="term" value="P:macroautophagy"/>
    <property type="evidence" value="ECO:0007669"/>
    <property type="project" value="TreeGrafter"/>
</dbReference>
<evidence type="ECO:0000256" key="2">
    <source>
        <dbReference type="ARBA" id="ARBA00022692"/>
    </source>
</evidence>
<evidence type="ECO:0000256" key="5">
    <source>
        <dbReference type="SAM" id="Phobius"/>
    </source>
</evidence>